<dbReference type="InterPro" id="IPR011990">
    <property type="entry name" value="TPR-like_helical_dom_sf"/>
</dbReference>
<proteinExistence type="predicted"/>
<organism evidence="3 4">
    <name type="scientific">Trifolium medium</name>
    <dbReference type="NCBI Taxonomy" id="97028"/>
    <lineage>
        <taxon>Eukaryota</taxon>
        <taxon>Viridiplantae</taxon>
        <taxon>Streptophyta</taxon>
        <taxon>Embryophyta</taxon>
        <taxon>Tracheophyta</taxon>
        <taxon>Spermatophyta</taxon>
        <taxon>Magnoliopsida</taxon>
        <taxon>eudicotyledons</taxon>
        <taxon>Gunneridae</taxon>
        <taxon>Pentapetalae</taxon>
        <taxon>rosids</taxon>
        <taxon>fabids</taxon>
        <taxon>Fabales</taxon>
        <taxon>Fabaceae</taxon>
        <taxon>Papilionoideae</taxon>
        <taxon>50 kb inversion clade</taxon>
        <taxon>NPAAA clade</taxon>
        <taxon>Hologalegina</taxon>
        <taxon>IRL clade</taxon>
        <taxon>Trifolieae</taxon>
        <taxon>Trifolium</taxon>
    </lineage>
</organism>
<accession>A0A392T5N6</accession>
<evidence type="ECO:0000313" key="4">
    <source>
        <dbReference type="Proteomes" id="UP000265520"/>
    </source>
</evidence>
<feature type="repeat" description="PPR" evidence="2">
    <location>
        <begin position="9"/>
        <end position="43"/>
    </location>
</feature>
<dbReference type="Proteomes" id="UP000265520">
    <property type="component" value="Unassembled WGS sequence"/>
</dbReference>
<name>A0A392T5N6_9FABA</name>
<dbReference type="PROSITE" id="PS51375">
    <property type="entry name" value="PPR"/>
    <property type="match status" value="1"/>
</dbReference>
<dbReference type="InterPro" id="IPR002885">
    <property type="entry name" value="PPR_rpt"/>
</dbReference>
<dbReference type="EMBL" id="LXQA010497203">
    <property type="protein sequence ID" value="MCI55486.1"/>
    <property type="molecule type" value="Genomic_DNA"/>
</dbReference>
<keyword evidence="4" id="KW-1185">Reference proteome</keyword>
<dbReference type="Gene3D" id="1.25.40.10">
    <property type="entry name" value="Tetratricopeptide repeat domain"/>
    <property type="match status" value="1"/>
</dbReference>
<dbReference type="AlphaFoldDB" id="A0A392T5N6"/>
<dbReference type="NCBIfam" id="TIGR00756">
    <property type="entry name" value="PPR"/>
    <property type="match status" value="1"/>
</dbReference>
<sequence>MFKTGLNPTLVSLNTIVNGLCVEGKVSEALNFTRHMENAGYEPNGYTFGALVN</sequence>
<dbReference type="Pfam" id="PF13041">
    <property type="entry name" value="PPR_2"/>
    <property type="match status" value="1"/>
</dbReference>
<reference evidence="3 4" key="1">
    <citation type="journal article" date="2018" name="Front. Plant Sci.">
        <title>Red Clover (Trifolium pratense) and Zigzag Clover (T. medium) - A Picture of Genomic Similarities and Differences.</title>
        <authorList>
            <person name="Dluhosova J."/>
            <person name="Istvanek J."/>
            <person name="Nedelnik J."/>
            <person name="Repkova J."/>
        </authorList>
    </citation>
    <scope>NUCLEOTIDE SEQUENCE [LARGE SCALE GENOMIC DNA]</scope>
    <source>
        <strain evidence="4">cv. 10/8</strain>
        <tissue evidence="3">Leaf</tissue>
    </source>
</reference>
<keyword evidence="1" id="KW-0677">Repeat</keyword>
<evidence type="ECO:0000313" key="3">
    <source>
        <dbReference type="EMBL" id="MCI55486.1"/>
    </source>
</evidence>
<protein>
    <submittedName>
        <fullName evidence="3">Pentatricopeptide repeat-containing protein mitochondrial-like</fullName>
    </submittedName>
</protein>
<comment type="caution">
    <text evidence="3">The sequence shown here is derived from an EMBL/GenBank/DDBJ whole genome shotgun (WGS) entry which is preliminary data.</text>
</comment>
<evidence type="ECO:0000256" key="2">
    <source>
        <dbReference type="PROSITE-ProRule" id="PRU00708"/>
    </source>
</evidence>
<evidence type="ECO:0000256" key="1">
    <source>
        <dbReference type="ARBA" id="ARBA00022737"/>
    </source>
</evidence>
<feature type="non-terminal residue" evidence="3">
    <location>
        <position position="53"/>
    </location>
</feature>